<dbReference type="AlphaFoldDB" id="A0A182F7G3"/>
<reference evidence="2 3" key="1">
    <citation type="journal article" date="2017" name="G3 (Bethesda)">
        <title>The Physical Genome Mapping of Anopheles albimanus Corrected Scaffold Misassemblies and Identified Interarm Rearrangements in Genus Anopheles.</title>
        <authorList>
            <person name="Artemov G.N."/>
            <person name="Peery A.N."/>
            <person name="Jiang X."/>
            <person name="Tu Z."/>
            <person name="Stegniy V.N."/>
            <person name="Sharakhova M.V."/>
            <person name="Sharakhov I.V."/>
        </authorList>
    </citation>
    <scope>NUCLEOTIDE SEQUENCE [LARGE SCALE GENOMIC DNA]</scope>
    <source>
        <strain evidence="2 3">ALBI9_A</strain>
    </source>
</reference>
<dbReference type="EnsemblMetazoa" id="AALB002422-RA">
    <property type="protein sequence ID" value="AALB002422-PA"/>
    <property type="gene ID" value="AALB002422"/>
</dbReference>
<feature type="compositionally biased region" description="Polar residues" evidence="1">
    <location>
        <begin position="160"/>
        <end position="170"/>
    </location>
</feature>
<name>A0A182F7G3_ANOAL</name>
<organism evidence="2 3">
    <name type="scientific">Anopheles albimanus</name>
    <name type="common">New world malaria mosquito</name>
    <dbReference type="NCBI Taxonomy" id="7167"/>
    <lineage>
        <taxon>Eukaryota</taxon>
        <taxon>Metazoa</taxon>
        <taxon>Ecdysozoa</taxon>
        <taxon>Arthropoda</taxon>
        <taxon>Hexapoda</taxon>
        <taxon>Insecta</taxon>
        <taxon>Pterygota</taxon>
        <taxon>Neoptera</taxon>
        <taxon>Endopterygota</taxon>
        <taxon>Diptera</taxon>
        <taxon>Nematocera</taxon>
        <taxon>Culicoidea</taxon>
        <taxon>Culicidae</taxon>
        <taxon>Anophelinae</taxon>
        <taxon>Anopheles</taxon>
    </lineage>
</organism>
<protein>
    <submittedName>
        <fullName evidence="2">Uncharacterized protein</fullName>
    </submittedName>
</protein>
<accession>A0A182F7G3</accession>
<keyword evidence="3" id="KW-1185">Reference proteome</keyword>
<dbReference type="Proteomes" id="UP000069272">
    <property type="component" value="Chromosome 2R"/>
</dbReference>
<reference evidence="2" key="2">
    <citation type="submission" date="2022-08" db="UniProtKB">
        <authorList>
            <consortium name="EnsemblMetazoa"/>
        </authorList>
    </citation>
    <scope>IDENTIFICATION</scope>
    <source>
        <strain evidence="2">STECLA/ALBI9_A</strain>
    </source>
</reference>
<evidence type="ECO:0000256" key="1">
    <source>
        <dbReference type="SAM" id="MobiDB-lite"/>
    </source>
</evidence>
<proteinExistence type="predicted"/>
<evidence type="ECO:0000313" key="3">
    <source>
        <dbReference type="Proteomes" id="UP000069272"/>
    </source>
</evidence>
<feature type="region of interest" description="Disordered" evidence="1">
    <location>
        <begin position="97"/>
        <end position="170"/>
    </location>
</feature>
<evidence type="ECO:0000313" key="2">
    <source>
        <dbReference type="EnsemblMetazoa" id="AALB002422-PA"/>
    </source>
</evidence>
<sequence length="170" mass="18472">MTNFAESKAPKSGSDEYAALRNAMINALRHDRHGIDRLGHRPLSAVRLGNHAVYRRLCSWPASAPPLFCTFFLVLVRGLARKAVVVSVWPRGDDAEREMRRQPAGHGNRTPGPFAIASPLPCHGSTGVDRRRGSPVASPIVSRRRAESKKTSVIARKSGGKTSSLLPSTD</sequence>